<dbReference type="GO" id="GO:0004252">
    <property type="term" value="F:serine-type endopeptidase activity"/>
    <property type="evidence" value="ECO:0007669"/>
    <property type="project" value="TreeGrafter"/>
</dbReference>
<feature type="domain" description="Peptidase S9 prolyl oligopeptidase catalytic" evidence="2">
    <location>
        <begin position="39"/>
        <end position="248"/>
    </location>
</feature>
<organism evidence="3">
    <name type="scientific">marine metagenome</name>
    <dbReference type="NCBI Taxonomy" id="408172"/>
    <lineage>
        <taxon>unclassified sequences</taxon>
        <taxon>metagenomes</taxon>
        <taxon>ecological metagenomes</taxon>
    </lineage>
</organism>
<evidence type="ECO:0000256" key="1">
    <source>
        <dbReference type="ARBA" id="ARBA00022801"/>
    </source>
</evidence>
<sequence length="253" mass="28688">YRASDGLVIDGYVTRLKMTEGPGPMVVIPHGGPAARDFWTYYAAAQLLASRGYTVLQMNFRGSDGYGLKHRNAGNKKWGSRIQQDIAEGTEWAIDEGFADENRICIYGGSFGAYSALMNVILYPDLYRCAIGLAGMYDFETQRTRSDTAEFEMADGFFERVFGDDKQSAIDFSPVYHTSMIKVPVFIAHGGKDERTPIQHARKLRKGLRDDKVPFEWMEKRNEGHGFYVEQNRIDFYTALVDFVDVHTSTQNR</sequence>
<protein>
    <recommendedName>
        <fullName evidence="2">Peptidase S9 prolyl oligopeptidase catalytic domain-containing protein</fullName>
    </recommendedName>
</protein>
<name>A0A382JCE7_9ZZZZ</name>
<dbReference type="Gene3D" id="3.40.50.1820">
    <property type="entry name" value="alpha/beta hydrolase"/>
    <property type="match status" value="1"/>
</dbReference>
<proteinExistence type="predicted"/>
<gene>
    <name evidence="3" type="ORF">METZ01_LOCUS262252</name>
</gene>
<dbReference type="EMBL" id="UINC01073201">
    <property type="protein sequence ID" value="SVC09398.1"/>
    <property type="molecule type" value="Genomic_DNA"/>
</dbReference>
<dbReference type="InterPro" id="IPR029058">
    <property type="entry name" value="AB_hydrolase_fold"/>
</dbReference>
<dbReference type="PANTHER" id="PTHR42776:SF27">
    <property type="entry name" value="DIPEPTIDYL PEPTIDASE FAMILY MEMBER 6"/>
    <property type="match status" value="1"/>
</dbReference>
<accession>A0A382JCE7</accession>
<dbReference type="GO" id="GO:0006508">
    <property type="term" value="P:proteolysis"/>
    <property type="evidence" value="ECO:0007669"/>
    <property type="project" value="InterPro"/>
</dbReference>
<keyword evidence="1" id="KW-0378">Hydrolase</keyword>
<dbReference type="AlphaFoldDB" id="A0A382JCE7"/>
<dbReference type="Pfam" id="PF00326">
    <property type="entry name" value="Peptidase_S9"/>
    <property type="match status" value="1"/>
</dbReference>
<dbReference type="PANTHER" id="PTHR42776">
    <property type="entry name" value="SERINE PEPTIDASE S9 FAMILY MEMBER"/>
    <property type="match status" value="1"/>
</dbReference>
<reference evidence="3" key="1">
    <citation type="submission" date="2018-05" db="EMBL/GenBank/DDBJ databases">
        <authorList>
            <person name="Lanie J.A."/>
            <person name="Ng W.-L."/>
            <person name="Kazmierczak K.M."/>
            <person name="Andrzejewski T.M."/>
            <person name="Davidsen T.M."/>
            <person name="Wayne K.J."/>
            <person name="Tettelin H."/>
            <person name="Glass J.I."/>
            <person name="Rusch D."/>
            <person name="Podicherti R."/>
            <person name="Tsui H.-C.T."/>
            <person name="Winkler M.E."/>
        </authorList>
    </citation>
    <scope>NUCLEOTIDE SEQUENCE</scope>
</reference>
<feature type="non-terminal residue" evidence="3">
    <location>
        <position position="1"/>
    </location>
</feature>
<evidence type="ECO:0000259" key="2">
    <source>
        <dbReference type="Pfam" id="PF00326"/>
    </source>
</evidence>
<evidence type="ECO:0000313" key="3">
    <source>
        <dbReference type="EMBL" id="SVC09398.1"/>
    </source>
</evidence>
<dbReference type="InterPro" id="IPR001375">
    <property type="entry name" value="Peptidase_S9_cat"/>
</dbReference>
<dbReference type="SUPFAM" id="SSF53474">
    <property type="entry name" value="alpha/beta-Hydrolases"/>
    <property type="match status" value="1"/>
</dbReference>